<dbReference type="KEGG" id="fsm:CCS41_15155"/>
<protein>
    <recommendedName>
        <fullName evidence="1">Transposase for insertion sequence element IS21-like C-terminal domain-containing protein</fullName>
    </recommendedName>
</protein>
<dbReference type="Proteomes" id="UP000261875">
    <property type="component" value="Plasmid p5D_Fsymbiotica-3"/>
</dbReference>
<dbReference type="Pfam" id="PF22483">
    <property type="entry name" value="Mu-transpos_C_2"/>
    <property type="match status" value="1"/>
</dbReference>
<gene>
    <name evidence="2" type="ORF">CCS41_15155</name>
</gene>
<keyword evidence="3" id="KW-1185">Reference proteome</keyword>
<dbReference type="EMBL" id="CP021662">
    <property type="protein sequence ID" value="AWK15733.1"/>
    <property type="molecule type" value="Genomic_DNA"/>
</dbReference>
<reference evidence="2 3" key="1">
    <citation type="submission" date="2017-05" db="EMBL/GenBank/DDBJ databases">
        <title>Genome sequence of Candidatus Fukatsuia symbiotica and Candidatus Hamiltonella defensa from Acyrthosiphon pisum strain 5D.</title>
        <authorList>
            <person name="Patel V.A."/>
            <person name="Chevignon G."/>
            <person name="Russell J.A."/>
            <person name="Oliver K.M."/>
        </authorList>
    </citation>
    <scope>NUCLEOTIDE SEQUENCE [LARGE SCALE GENOMIC DNA]</scope>
    <source>
        <strain evidence="2 3">5D</strain>
        <plasmid evidence="3">p5d_fsymbiotica-3</plasmid>
    </source>
</reference>
<dbReference type="InterPro" id="IPR054353">
    <property type="entry name" value="IstA-like_C"/>
</dbReference>
<keyword evidence="2" id="KW-0614">Plasmid</keyword>
<dbReference type="OrthoDB" id="2065409at2"/>
<dbReference type="PANTHER" id="PTHR35004:SF8">
    <property type="entry name" value="TRANSPOSASE RV3428C-RELATED"/>
    <property type="match status" value="1"/>
</dbReference>
<accession>A0A2U8I9F2</accession>
<organism evidence="2 3">
    <name type="scientific">Candidatus Fukatsuia symbiotica</name>
    <dbReference type="NCBI Taxonomy" id="1878942"/>
    <lineage>
        <taxon>Bacteria</taxon>
        <taxon>Pseudomonadati</taxon>
        <taxon>Pseudomonadota</taxon>
        <taxon>Gammaproteobacteria</taxon>
        <taxon>Enterobacterales</taxon>
        <taxon>Yersiniaceae</taxon>
        <taxon>Candidatus Fukatsuia</taxon>
    </lineage>
</organism>
<feature type="domain" description="Transposase for insertion sequence element IS21-like C-terminal" evidence="1">
    <location>
        <begin position="76"/>
        <end position="146"/>
    </location>
</feature>
<dbReference type="PANTHER" id="PTHR35004">
    <property type="entry name" value="TRANSPOSASE RV3428C-RELATED"/>
    <property type="match status" value="1"/>
</dbReference>
<dbReference type="AlphaFoldDB" id="A0A2U8I9F2"/>
<sequence>MGLPGLGSAAQVEVAVQIVERWIMAKLRRETFYSLQALNQRIQRLLIELNSKPMKKRPGSRLSQFQQLDKPALKPLPRLPYRYTQVTQVRVQMDYHVEVGKHYYSVPYTLLKQKLEAHVSGELVTLFHHGEPVAAHPHSHEAGGHSTLENHRPEAHKQQGRWTASQLEDWARSLGPETHRLVSQLLQIKSHPEQVYRVCLGLRHLSKKYSPQRLNAACGRAVAMGIYRLTGLRSILEKGLDSQPLPSPQPDLLAQLEHQNIRGNRYYH</sequence>
<proteinExistence type="predicted"/>
<name>A0A2U8I9F2_9GAMM</name>
<evidence type="ECO:0000313" key="2">
    <source>
        <dbReference type="EMBL" id="AWK15733.1"/>
    </source>
</evidence>
<evidence type="ECO:0000313" key="3">
    <source>
        <dbReference type="Proteomes" id="UP000261875"/>
    </source>
</evidence>
<evidence type="ECO:0000259" key="1">
    <source>
        <dbReference type="Pfam" id="PF22483"/>
    </source>
</evidence>
<geneLocation type="plasmid" evidence="3">
    <name>p5d_fsymbiotica-3</name>
</geneLocation>